<protein>
    <submittedName>
        <fullName evidence="7">Nucleoside diphosphate kinase 7 isoform X2</fullName>
    </submittedName>
</protein>
<name>A0AAV7K860_9METZ</name>
<dbReference type="SUPFAM" id="SSF54919">
    <property type="entry name" value="Nucleoside diphosphate kinase, NDK"/>
    <property type="match status" value="1"/>
</dbReference>
<evidence type="ECO:0000313" key="8">
    <source>
        <dbReference type="Proteomes" id="UP001165289"/>
    </source>
</evidence>
<keyword evidence="7" id="KW-0808">Transferase</keyword>
<organism evidence="7 8">
    <name type="scientific">Oopsacas minuta</name>
    <dbReference type="NCBI Taxonomy" id="111878"/>
    <lineage>
        <taxon>Eukaryota</taxon>
        <taxon>Metazoa</taxon>
        <taxon>Porifera</taxon>
        <taxon>Hexactinellida</taxon>
        <taxon>Hexasterophora</taxon>
        <taxon>Lyssacinosida</taxon>
        <taxon>Leucopsacidae</taxon>
        <taxon>Oopsacas</taxon>
    </lineage>
</organism>
<dbReference type="CDD" id="cd04412">
    <property type="entry name" value="NDPk7B"/>
    <property type="match status" value="1"/>
</dbReference>
<dbReference type="InterPro" id="IPR037993">
    <property type="entry name" value="NDPk7B"/>
</dbReference>
<evidence type="ECO:0000313" key="7">
    <source>
        <dbReference type="EMBL" id="KAI6657501.1"/>
    </source>
</evidence>
<feature type="domain" description="DM10" evidence="6">
    <location>
        <begin position="4"/>
        <end position="92"/>
    </location>
</feature>
<dbReference type="InterPro" id="IPR006602">
    <property type="entry name" value="DM10_dom"/>
</dbReference>
<evidence type="ECO:0000256" key="4">
    <source>
        <dbReference type="ARBA" id="ARBA00023273"/>
    </source>
</evidence>
<keyword evidence="4" id="KW-0966">Cell projection</keyword>
<dbReference type="InterPro" id="IPR034907">
    <property type="entry name" value="NDK-like_dom"/>
</dbReference>
<dbReference type="PANTHER" id="PTHR43109">
    <property type="entry name" value="NUCLEOSIDE DIPHOSPHATE KINASE 7"/>
    <property type="match status" value="1"/>
</dbReference>
<keyword evidence="3" id="KW-0206">Cytoskeleton</keyword>
<keyword evidence="8" id="KW-1185">Reference proteome</keyword>
<dbReference type="InterPro" id="IPR057579">
    <property type="entry name" value="DM10_NDK7"/>
</dbReference>
<evidence type="ECO:0000259" key="6">
    <source>
        <dbReference type="PROSITE" id="PS51336"/>
    </source>
</evidence>
<dbReference type="GO" id="GO:0016301">
    <property type="term" value="F:kinase activity"/>
    <property type="evidence" value="ECO:0007669"/>
    <property type="project" value="UniProtKB-KW"/>
</dbReference>
<dbReference type="PROSITE" id="PS51374">
    <property type="entry name" value="NDPK_LIKE"/>
    <property type="match status" value="1"/>
</dbReference>
<sequence>MGTENIRYAFLAEWYDEQASLTRSYQLLFYPSDQVCEMFDLKSRRTFLRRTKMESLSLGQLYIGAIVHILSRQLKIIDYGDEFTLKKLGGIQFSCLLVGGDVLDNIPVIFAILAKKKLSLCKARTLSIDDKSADLICKHIPEASTLFKTNKIGNLLVVSVNVSQAVEKLSEVCGGLPGPVYLSDQDKAMRDIDVLFSGDNGQGKLALKSTAKLGDGAVLAIVKPHAVTEGLAGPILQGIADAGFKVRAVKLFFVDRRNAEEFFEVYRGVVSEYSGMVDQLCSGPCLALEVLASQQEFRELVGPADPEIGRHVRPYTLRARFGTDKLKNALHCTDLTEDATIELEYFFKILD</sequence>
<dbReference type="AlphaFoldDB" id="A0AAV7K860"/>
<keyword evidence="7" id="KW-0418">Kinase</keyword>
<dbReference type="Pfam" id="PF25364">
    <property type="entry name" value="PH_NDK7_N"/>
    <property type="match status" value="1"/>
</dbReference>
<dbReference type="PANTHER" id="PTHR43109:SF2">
    <property type="entry name" value="NUCLEOSIDE DIPHOSPHATE KINASE 7"/>
    <property type="match status" value="1"/>
</dbReference>
<reference evidence="7 8" key="1">
    <citation type="journal article" date="2023" name="BMC Biol.">
        <title>The compact genome of the sponge Oopsacas minuta (Hexactinellida) is lacking key metazoan core genes.</title>
        <authorList>
            <person name="Santini S."/>
            <person name="Schenkelaars Q."/>
            <person name="Jourda C."/>
            <person name="Duchesne M."/>
            <person name="Belahbib H."/>
            <person name="Rocher C."/>
            <person name="Selva M."/>
            <person name="Riesgo A."/>
            <person name="Vervoort M."/>
            <person name="Leys S.P."/>
            <person name="Kodjabachian L."/>
            <person name="Le Bivic A."/>
            <person name="Borchiellini C."/>
            <person name="Claverie J.M."/>
            <person name="Renard E."/>
        </authorList>
    </citation>
    <scope>NUCLEOTIDE SEQUENCE [LARGE SCALE GENOMIC DNA]</scope>
    <source>
        <strain evidence="7">SPO-2</strain>
    </source>
</reference>
<dbReference type="Proteomes" id="UP001165289">
    <property type="component" value="Unassembled WGS sequence"/>
</dbReference>
<comment type="caution">
    <text evidence="5">Lacks conserved residue(s) required for the propagation of feature annotation.</text>
</comment>
<dbReference type="FunFam" id="3.30.70.141:FF:000004">
    <property type="entry name" value="Nucleoside diphosphate kinase 7"/>
    <property type="match status" value="1"/>
</dbReference>
<evidence type="ECO:0000256" key="3">
    <source>
        <dbReference type="ARBA" id="ARBA00023212"/>
    </source>
</evidence>
<dbReference type="EMBL" id="JAKMXF010000111">
    <property type="protein sequence ID" value="KAI6657501.1"/>
    <property type="molecule type" value="Genomic_DNA"/>
</dbReference>
<comment type="similarity">
    <text evidence="5">Belongs to the NDK family.</text>
</comment>
<dbReference type="SMART" id="SM00562">
    <property type="entry name" value="NDK"/>
    <property type="match status" value="1"/>
</dbReference>
<dbReference type="Gene3D" id="3.30.70.141">
    <property type="entry name" value="Nucleoside diphosphate kinase-like domain"/>
    <property type="match status" value="1"/>
</dbReference>
<dbReference type="Pfam" id="PF00334">
    <property type="entry name" value="NDK"/>
    <property type="match status" value="1"/>
</dbReference>
<accession>A0AAV7K860</accession>
<keyword evidence="2" id="KW-0963">Cytoplasm</keyword>
<dbReference type="PROSITE" id="PS51336">
    <property type="entry name" value="DM10"/>
    <property type="match status" value="1"/>
</dbReference>
<dbReference type="InterPro" id="IPR036850">
    <property type="entry name" value="NDK-like_dom_sf"/>
</dbReference>
<dbReference type="SMART" id="SM00676">
    <property type="entry name" value="DM10"/>
    <property type="match status" value="1"/>
</dbReference>
<gene>
    <name evidence="7" type="ORF">LOD99_247</name>
</gene>
<evidence type="ECO:0000256" key="1">
    <source>
        <dbReference type="ARBA" id="ARBA00004430"/>
    </source>
</evidence>
<comment type="subcellular location">
    <subcellularLocation>
        <location evidence="1">Cytoplasm</location>
        <location evidence="1">Cytoskeleton</location>
        <location evidence="1">Cilium axoneme</location>
    </subcellularLocation>
</comment>
<evidence type="ECO:0000256" key="5">
    <source>
        <dbReference type="PROSITE-ProRule" id="PRU00706"/>
    </source>
</evidence>
<dbReference type="GO" id="GO:0005879">
    <property type="term" value="C:axonemal microtubule"/>
    <property type="evidence" value="ECO:0007669"/>
    <property type="project" value="TreeGrafter"/>
</dbReference>
<evidence type="ECO:0000256" key="2">
    <source>
        <dbReference type="ARBA" id="ARBA00022490"/>
    </source>
</evidence>
<proteinExistence type="inferred from homology"/>
<comment type="caution">
    <text evidence="7">The sequence shown here is derived from an EMBL/GenBank/DDBJ whole genome shotgun (WGS) entry which is preliminary data.</text>
</comment>